<keyword evidence="3" id="KW-1185">Reference proteome</keyword>
<dbReference type="HOGENOM" id="CLU_569645_0_0_6"/>
<reference evidence="2 3" key="1">
    <citation type="submission" date="2011-09" db="EMBL/GenBank/DDBJ databases">
        <title>Complete sequence of chromosome of Thioflavicoccus mobilis 8321.</title>
        <authorList>
            <consortium name="US DOE Joint Genome Institute"/>
            <person name="Lucas S."/>
            <person name="Han J."/>
            <person name="Lapidus A."/>
            <person name="Cheng J.-F."/>
            <person name="Goodwin L."/>
            <person name="Pitluck S."/>
            <person name="Peters L."/>
            <person name="Ovchinnikova G."/>
            <person name="Lu M."/>
            <person name="Detter J.C."/>
            <person name="Han C."/>
            <person name="Tapia R."/>
            <person name="Land M."/>
            <person name="Hauser L."/>
            <person name="Kyrpides N."/>
            <person name="Ivanova N."/>
            <person name="Pagani I."/>
            <person name="Vogl K."/>
            <person name="Liu Z."/>
            <person name="Imhoff J."/>
            <person name="Thiel V."/>
            <person name="Frigaard N.-U."/>
            <person name="Bryant D."/>
            <person name="Woyke T."/>
        </authorList>
    </citation>
    <scope>NUCLEOTIDE SEQUENCE [LARGE SCALE GENOMIC DNA]</scope>
    <source>
        <strain evidence="2 3">8321</strain>
    </source>
</reference>
<dbReference type="InterPro" id="IPR036034">
    <property type="entry name" value="PDZ_sf"/>
</dbReference>
<gene>
    <name evidence="2" type="ORF">Thimo_2735</name>
</gene>
<dbReference type="SUPFAM" id="SSF50156">
    <property type="entry name" value="PDZ domain-like"/>
    <property type="match status" value="1"/>
</dbReference>
<dbReference type="STRING" id="765912.Thimo_2735"/>
<dbReference type="PATRIC" id="fig|765912.4.peg.2681"/>
<evidence type="ECO:0000313" key="3">
    <source>
        <dbReference type="Proteomes" id="UP000010816"/>
    </source>
</evidence>
<dbReference type="SMART" id="SM00228">
    <property type="entry name" value="PDZ"/>
    <property type="match status" value="1"/>
</dbReference>
<name>L0H1D1_9GAMM</name>
<dbReference type="eggNOG" id="COG1512">
    <property type="taxonomic scope" value="Bacteria"/>
</dbReference>
<dbReference type="AlphaFoldDB" id="L0H1D1"/>
<dbReference type="InterPro" id="IPR007621">
    <property type="entry name" value="TPM_dom"/>
</dbReference>
<evidence type="ECO:0000313" key="2">
    <source>
        <dbReference type="EMBL" id="AGA91445.1"/>
    </source>
</evidence>
<dbReference type="Proteomes" id="UP000010816">
    <property type="component" value="Chromosome"/>
</dbReference>
<dbReference type="OrthoDB" id="9810918at2"/>
<dbReference type="Gene3D" id="2.30.42.10">
    <property type="match status" value="1"/>
</dbReference>
<dbReference type="Pfam" id="PF04536">
    <property type="entry name" value="TPM_phosphatase"/>
    <property type="match status" value="1"/>
</dbReference>
<dbReference type="Pfam" id="PF13180">
    <property type="entry name" value="PDZ_2"/>
    <property type="match status" value="1"/>
</dbReference>
<evidence type="ECO:0000259" key="1">
    <source>
        <dbReference type="SMART" id="SM00228"/>
    </source>
</evidence>
<accession>L0H1D1</accession>
<organism evidence="2 3">
    <name type="scientific">Thioflavicoccus mobilis 8321</name>
    <dbReference type="NCBI Taxonomy" id="765912"/>
    <lineage>
        <taxon>Bacteria</taxon>
        <taxon>Pseudomonadati</taxon>
        <taxon>Pseudomonadota</taxon>
        <taxon>Gammaproteobacteria</taxon>
        <taxon>Chromatiales</taxon>
        <taxon>Chromatiaceae</taxon>
        <taxon>Thioflavicoccus</taxon>
    </lineage>
</organism>
<proteinExistence type="predicted"/>
<dbReference type="Gene3D" id="3.10.310.50">
    <property type="match status" value="1"/>
</dbReference>
<feature type="domain" description="PDZ" evidence="1">
    <location>
        <begin position="341"/>
        <end position="409"/>
    </location>
</feature>
<dbReference type="PANTHER" id="PTHR30373">
    <property type="entry name" value="UPF0603 PROTEIN YGCG"/>
    <property type="match status" value="1"/>
</dbReference>
<dbReference type="PANTHER" id="PTHR30373:SF2">
    <property type="entry name" value="UPF0603 PROTEIN YGCG"/>
    <property type="match status" value="1"/>
</dbReference>
<dbReference type="InterPro" id="IPR001478">
    <property type="entry name" value="PDZ"/>
</dbReference>
<dbReference type="RefSeq" id="WP_015281577.1">
    <property type="nucleotide sequence ID" value="NC_019940.1"/>
</dbReference>
<dbReference type="eggNOG" id="COG0265">
    <property type="taxonomic scope" value="Bacteria"/>
</dbReference>
<protein>
    <submittedName>
        <fullName evidence="2">Beta-propeller domain-containing protein, methanol dehydrogenase</fullName>
    </submittedName>
</protein>
<dbReference type="EMBL" id="CP003051">
    <property type="protein sequence ID" value="AGA91445.1"/>
    <property type="molecule type" value="Genomic_DNA"/>
</dbReference>
<sequence>MTRPGRWLALAIGLSVATVAGVVAMRTASLPEGRTEIVRDDAALLDGAGYARVTEYHDALRDAYDIDYRVVTTTEAPDLNRFAARLFADQRIGSHSVSGRGLLLAINPATDKVRLEVGRSLEGVYTDAFTKYIENEQMVPFFRKERIADGILATTEMIVTRAQEAKAKGAFDDIGRAEPSTGAGAVTEANIGVQSDRDRGHLPDVQAQGASPEKTVAAYIEAMRQQNDRPDLDIYSEAAREMLANWVVTKAQMRNVVRDHEQCRGERARIEGDKAVVRYDAEPKVCNPYFLRLEGGKWRIDFAAMQKLIRFDQHNHWHMSVPNEFSFAFPELAPSVVKNDCRWCFTFRNEDMVVVSIDTGPAAAAMGLKEGDKIIEVAGKEHPGMRWLFNYLYTVAPGEIVNFRVLRDGATLTLSHPAPPK</sequence>
<dbReference type="KEGG" id="tmb:Thimo_2735"/>